<dbReference type="Pfam" id="PF11518">
    <property type="entry name" value="DUF3221"/>
    <property type="match status" value="1"/>
</dbReference>
<feature type="signal peptide" evidence="1">
    <location>
        <begin position="1"/>
        <end position="28"/>
    </location>
</feature>
<feature type="chain" id="PRO_5039057911" evidence="1">
    <location>
        <begin position="29"/>
        <end position="116"/>
    </location>
</feature>
<dbReference type="Proteomes" id="UP000632659">
    <property type="component" value="Unassembled WGS sequence"/>
</dbReference>
<dbReference type="EMBL" id="JACRTL010000003">
    <property type="protein sequence ID" value="MBC8611004.1"/>
    <property type="molecule type" value="Genomic_DNA"/>
</dbReference>
<dbReference type="RefSeq" id="WP_158662631.1">
    <property type="nucleotide sequence ID" value="NZ_FYDD01000004.1"/>
</dbReference>
<dbReference type="InterPro" id="IPR021598">
    <property type="entry name" value="DUF3221"/>
</dbReference>
<proteinExistence type="predicted"/>
<accession>A0A8J6TQC7</accession>
<sequence>MKKGAAVILVFLCFLCLVVTSCAESASAQDFDAKVLEVFDHAVLVEPLAGEPERKSADQIMVSTVEIPADKLPLLEEGQLVRVAYSGSVAESYPAQIHEVFAVSLVENDAELKKAE</sequence>
<protein>
    <submittedName>
        <fullName evidence="2">DUF3221 domain-containing protein</fullName>
    </submittedName>
</protein>
<comment type="caution">
    <text evidence="2">The sequence shown here is derived from an EMBL/GenBank/DDBJ whole genome shotgun (WGS) entry which is preliminary data.</text>
</comment>
<evidence type="ECO:0000256" key="1">
    <source>
        <dbReference type="SAM" id="SignalP"/>
    </source>
</evidence>
<reference evidence="2" key="1">
    <citation type="submission" date="2020-08" db="EMBL/GenBank/DDBJ databases">
        <title>Genome public.</title>
        <authorList>
            <person name="Liu C."/>
            <person name="Sun Q."/>
        </authorList>
    </citation>
    <scope>NUCLEOTIDE SEQUENCE</scope>
    <source>
        <strain evidence="2">NSJ-15</strain>
    </source>
</reference>
<dbReference type="OrthoDB" id="9779098at2"/>
<organism evidence="2 3">
    <name type="scientific">Massiliimalia timonensis</name>
    <dbReference type="NCBI Taxonomy" id="1987501"/>
    <lineage>
        <taxon>Bacteria</taxon>
        <taxon>Bacillati</taxon>
        <taxon>Bacillota</taxon>
        <taxon>Clostridia</taxon>
        <taxon>Eubacteriales</taxon>
        <taxon>Oscillospiraceae</taxon>
        <taxon>Massiliimalia</taxon>
    </lineage>
</organism>
<dbReference type="AlphaFoldDB" id="A0A8J6TQC7"/>
<name>A0A8J6TQC7_9FIRM</name>
<dbReference type="PROSITE" id="PS51257">
    <property type="entry name" value="PROKAR_LIPOPROTEIN"/>
    <property type="match status" value="1"/>
</dbReference>
<evidence type="ECO:0000313" key="2">
    <source>
        <dbReference type="EMBL" id="MBC8611004.1"/>
    </source>
</evidence>
<gene>
    <name evidence="2" type="ORF">H8702_07695</name>
</gene>
<keyword evidence="1" id="KW-0732">Signal</keyword>
<evidence type="ECO:0000313" key="3">
    <source>
        <dbReference type="Proteomes" id="UP000632659"/>
    </source>
</evidence>
<keyword evidence="3" id="KW-1185">Reference proteome</keyword>